<dbReference type="GO" id="GO:0015344">
    <property type="term" value="F:siderophore uptake transmembrane transporter activity"/>
    <property type="evidence" value="ECO:0007669"/>
    <property type="project" value="TreeGrafter"/>
</dbReference>
<keyword evidence="5 13" id="KW-0732">Signal</keyword>
<dbReference type="InterPro" id="IPR039426">
    <property type="entry name" value="TonB-dep_rcpt-like"/>
</dbReference>
<feature type="chain" id="PRO_5017695937" evidence="13">
    <location>
        <begin position="23"/>
        <end position="965"/>
    </location>
</feature>
<keyword evidence="6 11" id="KW-0798">TonB box</keyword>
<evidence type="ECO:0000256" key="5">
    <source>
        <dbReference type="ARBA" id="ARBA00022729"/>
    </source>
</evidence>
<organism evidence="16 17">
    <name type="scientific">Deminuibacter soli</name>
    <dbReference type="NCBI Taxonomy" id="2291815"/>
    <lineage>
        <taxon>Bacteria</taxon>
        <taxon>Pseudomonadati</taxon>
        <taxon>Bacteroidota</taxon>
        <taxon>Chitinophagia</taxon>
        <taxon>Chitinophagales</taxon>
        <taxon>Chitinophagaceae</taxon>
        <taxon>Deminuibacter</taxon>
    </lineage>
</organism>
<keyword evidence="9 10" id="KW-0998">Cell outer membrane</keyword>
<dbReference type="GO" id="GO:0044718">
    <property type="term" value="P:siderophore transmembrane transport"/>
    <property type="evidence" value="ECO:0007669"/>
    <property type="project" value="TreeGrafter"/>
</dbReference>
<keyword evidence="17" id="KW-1185">Reference proteome</keyword>
<dbReference type="InterPro" id="IPR037066">
    <property type="entry name" value="Plug_dom_sf"/>
</dbReference>
<dbReference type="InterPro" id="IPR008969">
    <property type="entry name" value="CarboxyPept-like_regulatory"/>
</dbReference>
<evidence type="ECO:0000313" key="16">
    <source>
        <dbReference type="EMBL" id="RFM28950.1"/>
    </source>
</evidence>
<dbReference type="PANTHER" id="PTHR30069:SF29">
    <property type="entry name" value="HEMOGLOBIN AND HEMOGLOBIN-HAPTOGLOBIN-BINDING PROTEIN 1-RELATED"/>
    <property type="match status" value="1"/>
</dbReference>
<comment type="subcellular location">
    <subcellularLocation>
        <location evidence="1 10">Cell outer membrane</location>
        <topology evidence="1 10">Multi-pass membrane protein</topology>
    </subcellularLocation>
</comment>
<evidence type="ECO:0000256" key="1">
    <source>
        <dbReference type="ARBA" id="ARBA00004571"/>
    </source>
</evidence>
<feature type="region of interest" description="Disordered" evidence="12">
    <location>
        <begin position="299"/>
        <end position="329"/>
    </location>
</feature>
<dbReference type="GO" id="GO:0009279">
    <property type="term" value="C:cell outer membrane"/>
    <property type="evidence" value="ECO:0007669"/>
    <property type="project" value="UniProtKB-SubCell"/>
</dbReference>
<dbReference type="InterPro" id="IPR000531">
    <property type="entry name" value="Beta-barrel_TonB"/>
</dbReference>
<accession>A0A3E1NLY6</accession>
<evidence type="ECO:0000313" key="17">
    <source>
        <dbReference type="Proteomes" id="UP000261284"/>
    </source>
</evidence>
<evidence type="ECO:0000256" key="9">
    <source>
        <dbReference type="ARBA" id="ARBA00023237"/>
    </source>
</evidence>
<evidence type="ECO:0000256" key="7">
    <source>
        <dbReference type="ARBA" id="ARBA00023136"/>
    </source>
</evidence>
<dbReference type="InterPro" id="IPR036942">
    <property type="entry name" value="Beta-barrel_TonB_sf"/>
</dbReference>
<dbReference type="Gene3D" id="2.40.170.20">
    <property type="entry name" value="TonB-dependent receptor, beta-barrel domain"/>
    <property type="match status" value="1"/>
</dbReference>
<feature type="signal peptide" evidence="13">
    <location>
        <begin position="1"/>
        <end position="22"/>
    </location>
</feature>
<evidence type="ECO:0000256" key="8">
    <source>
        <dbReference type="ARBA" id="ARBA00023170"/>
    </source>
</evidence>
<dbReference type="SUPFAM" id="SSF56935">
    <property type="entry name" value="Porins"/>
    <property type="match status" value="1"/>
</dbReference>
<sequence>MKKTVVVICMLCCALLHVAAYAQNPVTLTGTITNQKSNESLTAVSVTVKGTNAGTYTDDRGHFKITVNHALPLTLVISSVGYSTKEIEVSSAATPVTLALEPNFVLGQEVVVAASRRAENIQESPVTIERLGAANIRNAPAVSYYDAVGSLKGVDVVASSLTFKTITTRGFGGSGNLRFNQLVDGMDNQAPGLNFSVGGVIGLTELDVDNMELLSGASSALYGPGGMNGTMLITSKNPFKYQGFSAQVKQGVMHVDSHERKPAPYYNVSMRWAQKITDKFAFKITGEYTETKDWLANDDRDYNRTTSSNPNGEVKSGTRTSDPNYDGVNIYGDETTQSLPVIYQGVAAAIPPAGLGALNGILAANPNLTLQQFNAVVAGNPQLAPLAPYAPVIYGNAKNYYAGQNVSRTGYNEQDVVDPKTYNLKIAGGLYYKITDAVEASLSGYWGTGNTVYTGSDRYSLKNLKMGQYKLEFKGKDWYARAYTTQEDAGKSFNATITTRLFNEAWKASSVWYPTYMGAYTTALAAGLPSTDAHNAARGVADQGRPAGPVYDNPLFKQIASTPISQGGGLFLDKSSLYMVEGQYNLTRLLKLEDKGTDVLVGASWKRYVLNSEGTLFADTAGRININETGAYAQVSQKIFKDILKLTASGRYDKNTNFKGRFTPRISAVVKVAEDQHVRLSYQTAYRFPSTQNQWINLVVGGGTYLIGGLPALQNFYNLNNNPGYTLPSVQAYGAALAAGDPNAGSKLVPYKFGEFKAESSTSYEVGYRATFFKHFLVDVYGYYGQYKNFISSQVLLRSKSASPIGLLSSSTRDVFSTTVNSPGKVKTYGWGLSAEYLLGGNFSVNGNVYSDDISDVPQGLVTYFNAPRYRYNLGFGNSGFGYGNHFGFNVLFRWQDSFDYAGTFGQGRVPNFTTLDAQVSYKFPKIKSIVKLGGTNLINKYYRTAWGNPEIGGLYYVSFGYNVF</sequence>
<evidence type="ECO:0000259" key="14">
    <source>
        <dbReference type="Pfam" id="PF00593"/>
    </source>
</evidence>
<dbReference type="PANTHER" id="PTHR30069">
    <property type="entry name" value="TONB-DEPENDENT OUTER MEMBRANE RECEPTOR"/>
    <property type="match status" value="1"/>
</dbReference>
<evidence type="ECO:0000256" key="13">
    <source>
        <dbReference type="SAM" id="SignalP"/>
    </source>
</evidence>
<keyword evidence="7 10" id="KW-0472">Membrane</keyword>
<dbReference type="Gene3D" id="2.170.130.10">
    <property type="entry name" value="TonB-dependent receptor, plug domain"/>
    <property type="match status" value="1"/>
</dbReference>
<gene>
    <name evidence="16" type="ORF">DXN05_09300</name>
</gene>
<dbReference type="Pfam" id="PF13715">
    <property type="entry name" value="CarbopepD_reg_2"/>
    <property type="match status" value="1"/>
</dbReference>
<evidence type="ECO:0000256" key="6">
    <source>
        <dbReference type="ARBA" id="ARBA00023077"/>
    </source>
</evidence>
<evidence type="ECO:0000256" key="4">
    <source>
        <dbReference type="ARBA" id="ARBA00022692"/>
    </source>
</evidence>
<evidence type="ECO:0000256" key="2">
    <source>
        <dbReference type="ARBA" id="ARBA00022448"/>
    </source>
</evidence>
<dbReference type="Proteomes" id="UP000261284">
    <property type="component" value="Unassembled WGS sequence"/>
</dbReference>
<feature type="domain" description="TonB-dependent receptor-like beta-barrel" evidence="14">
    <location>
        <begin position="445"/>
        <end position="938"/>
    </location>
</feature>
<evidence type="ECO:0000259" key="15">
    <source>
        <dbReference type="Pfam" id="PF07715"/>
    </source>
</evidence>
<dbReference type="Pfam" id="PF00593">
    <property type="entry name" value="TonB_dep_Rec_b-barrel"/>
    <property type="match status" value="1"/>
</dbReference>
<keyword evidence="4 10" id="KW-0812">Transmembrane</keyword>
<feature type="compositionally biased region" description="Polar residues" evidence="12">
    <location>
        <begin position="304"/>
        <end position="323"/>
    </location>
</feature>
<dbReference type="InterPro" id="IPR012910">
    <property type="entry name" value="Plug_dom"/>
</dbReference>
<protein>
    <submittedName>
        <fullName evidence="16">TonB-dependent receptor</fullName>
    </submittedName>
</protein>
<dbReference type="AlphaFoldDB" id="A0A3E1NLY6"/>
<evidence type="ECO:0000256" key="3">
    <source>
        <dbReference type="ARBA" id="ARBA00022452"/>
    </source>
</evidence>
<keyword evidence="8 16" id="KW-0675">Receptor</keyword>
<dbReference type="SUPFAM" id="SSF49464">
    <property type="entry name" value="Carboxypeptidase regulatory domain-like"/>
    <property type="match status" value="1"/>
</dbReference>
<comment type="similarity">
    <text evidence="10 11">Belongs to the TonB-dependent receptor family.</text>
</comment>
<keyword evidence="3 10" id="KW-1134">Transmembrane beta strand</keyword>
<evidence type="ECO:0000256" key="11">
    <source>
        <dbReference type="RuleBase" id="RU003357"/>
    </source>
</evidence>
<evidence type="ECO:0000256" key="12">
    <source>
        <dbReference type="SAM" id="MobiDB-lite"/>
    </source>
</evidence>
<keyword evidence="2 10" id="KW-0813">Transport</keyword>
<dbReference type="PROSITE" id="PS52016">
    <property type="entry name" value="TONB_DEPENDENT_REC_3"/>
    <property type="match status" value="1"/>
</dbReference>
<dbReference type="RefSeq" id="WP_116846937.1">
    <property type="nucleotide sequence ID" value="NZ_QTJU01000002.1"/>
</dbReference>
<dbReference type="EMBL" id="QTJU01000002">
    <property type="protein sequence ID" value="RFM28950.1"/>
    <property type="molecule type" value="Genomic_DNA"/>
</dbReference>
<proteinExistence type="inferred from homology"/>
<name>A0A3E1NLY6_9BACT</name>
<evidence type="ECO:0000256" key="10">
    <source>
        <dbReference type="PROSITE-ProRule" id="PRU01360"/>
    </source>
</evidence>
<comment type="caution">
    <text evidence="16">The sequence shown here is derived from an EMBL/GenBank/DDBJ whole genome shotgun (WGS) entry which is preliminary data.</text>
</comment>
<dbReference type="Pfam" id="PF07715">
    <property type="entry name" value="Plug"/>
    <property type="match status" value="1"/>
</dbReference>
<dbReference type="OrthoDB" id="1109208at2"/>
<feature type="domain" description="TonB-dependent receptor plug" evidence="15">
    <location>
        <begin position="121"/>
        <end position="230"/>
    </location>
</feature>
<dbReference type="Gene3D" id="2.60.40.1120">
    <property type="entry name" value="Carboxypeptidase-like, regulatory domain"/>
    <property type="match status" value="1"/>
</dbReference>
<reference evidence="16 17" key="1">
    <citation type="submission" date="2018-08" db="EMBL/GenBank/DDBJ databases">
        <title>Chitinophagaceae sp. K23C18032701, a novel bacterium isolated from forest soil.</title>
        <authorList>
            <person name="Wang C."/>
        </authorList>
    </citation>
    <scope>NUCLEOTIDE SEQUENCE [LARGE SCALE GENOMIC DNA]</scope>
    <source>
        <strain evidence="16 17">K23C18032701</strain>
    </source>
</reference>